<reference evidence="8" key="1">
    <citation type="journal article" date="2016" name="Genome Announc.">
        <title>Genome sequences of three species of Hanseniaspora isolated from spontaneous wine fermentations.</title>
        <authorList>
            <person name="Sternes P.R."/>
            <person name="Lee D."/>
            <person name="Kutyna D.R."/>
            <person name="Borneman A.R."/>
        </authorList>
    </citation>
    <scope>NUCLEOTIDE SEQUENCE [LARGE SCALE GENOMIC DNA]</scope>
    <source>
        <strain evidence="8">AWRI3579</strain>
    </source>
</reference>
<comment type="caution">
    <text evidence="7">The sequence shown here is derived from an EMBL/GenBank/DDBJ whole genome shotgun (WGS) entry which is preliminary data.</text>
</comment>
<accession>A0A1E5R184</accession>
<evidence type="ECO:0000313" key="8">
    <source>
        <dbReference type="Proteomes" id="UP000095728"/>
    </source>
</evidence>
<dbReference type="Gene3D" id="1.20.5.2950">
    <property type="match status" value="1"/>
</dbReference>
<protein>
    <recommendedName>
        <fullName evidence="5">V-type proton ATPase subunit G</fullName>
    </recommendedName>
</protein>
<keyword evidence="8" id="KW-1185">Reference proteome</keyword>
<dbReference type="EMBL" id="LPNM01000011">
    <property type="protein sequence ID" value="OEJ80650.1"/>
    <property type="molecule type" value="Genomic_DNA"/>
</dbReference>
<dbReference type="InParanoid" id="A0A1E5R184"/>
<dbReference type="Pfam" id="PF03179">
    <property type="entry name" value="V-ATPase_G"/>
    <property type="match status" value="1"/>
</dbReference>
<keyword evidence="3 5" id="KW-0375">Hydrogen ion transport</keyword>
<name>A0A1E5R184_9ASCO</name>
<evidence type="ECO:0000256" key="6">
    <source>
        <dbReference type="SAM" id="MobiDB-lite"/>
    </source>
</evidence>
<keyword evidence="2 5" id="KW-0813">Transport</keyword>
<evidence type="ECO:0000256" key="5">
    <source>
        <dbReference type="RuleBase" id="RU364019"/>
    </source>
</evidence>
<dbReference type="GO" id="GO:0000221">
    <property type="term" value="C:vacuolar proton-transporting V-type ATPase, V1 domain"/>
    <property type="evidence" value="ECO:0007669"/>
    <property type="project" value="TreeGrafter"/>
</dbReference>
<evidence type="ECO:0000256" key="2">
    <source>
        <dbReference type="ARBA" id="ARBA00022448"/>
    </source>
</evidence>
<evidence type="ECO:0000256" key="4">
    <source>
        <dbReference type="ARBA" id="ARBA00023065"/>
    </source>
</evidence>
<evidence type="ECO:0000313" key="7">
    <source>
        <dbReference type="EMBL" id="OEJ80650.1"/>
    </source>
</evidence>
<dbReference type="PANTHER" id="PTHR12713">
    <property type="entry name" value="VACUOLAR ATP SYNTHASE SUBUNIT G"/>
    <property type="match status" value="1"/>
</dbReference>
<comment type="similarity">
    <text evidence="1 5">Belongs to the V-ATPase G subunit family.</text>
</comment>
<dbReference type="GO" id="GO:0046961">
    <property type="term" value="F:proton-transporting ATPase activity, rotational mechanism"/>
    <property type="evidence" value="ECO:0007669"/>
    <property type="project" value="InterPro"/>
</dbReference>
<dbReference type="InterPro" id="IPR005124">
    <property type="entry name" value="V-ATPase_G"/>
</dbReference>
<dbReference type="FunFam" id="1.20.5.2950:FF:000001">
    <property type="entry name" value="V-type proton ATPase subunit G"/>
    <property type="match status" value="1"/>
</dbReference>
<comment type="function">
    <text evidence="5">Subunit of the V1 complex of vacuolar(H+)-ATPase (V-ATPase), a multisubunit enzyme composed of a peripheral complex (V1) that hydrolyzes ATP and a membrane integral complex (V0) that translocates protons. V-ATPase is responsible for acidifying and maintaining the pH of intracellular compartments and in some cell types, is targeted to the plasma membrane, where it is responsible for acidifying the extracellular environment.</text>
</comment>
<sequence length="114" mass="12561">MAQTSGIATLLKAEKEAQTIVAQARQYRQEKLKQAKKDAQAEIQKYKAQKETELTEYEKKTSGSAGDLEKSAENDIQGELKEIEKLGNAKKSSVIDLLVKSVTTPTAEIHVNAK</sequence>
<dbReference type="STRING" id="56408.A0A1E5R184"/>
<keyword evidence="4 5" id="KW-0406">Ion transport</keyword>
<dbReference type="NCBIfam" id="TIGR01147">
    <property type="entry name" value="V_ATP_synt_G"/>
    <property type="match status" value="1"/>
</dbReference>
<organism evidence="7 8">
    <name type="scientific">Hanseniaspora osmophila</name>
    <dbReference type="NCBI Taxonomy" id="56408"/>
    <lineage>
        <taxon>Eukaryota</taxon>
        <taxon>Fungi</taxon>
        <taxon>Dikarya</taxon>
        <taxon>Ascomycota</taxon>
        <taxon>Saccharomycotina</taxon>
        <taxon>Saccharomycetes</taxon>
        <taxon>Saccharomycodales</taxon>
        <taxon>Saccharomycodaceae</taxon>
        <taxon>Hanseniaspora</taxon>
    </lineage>
</organism>
<gene>
    <name evidence="7" type="ORF">AWRI3579_g3959</name>
</gene>
<dbReference type="OrthoDB" id="250802at2759"/>
<evidence type="ECO:0000256" key="1">
    <source>
        <dbReference type="ARBA" id="ARBA00010066"/>
    </source>
</evidence>
<dbReference type="AlphaFoldDB" id="A0A1E5R184"/>
<dbReference type="Proteomes" id="UP000095728">
    <property type="component" value="Unassembled WGS sequence"/>
</dbReference>
<evidence type="ECO:0000256" key="3">
    <source>
        <dbReference type="ARBA" id="ARBA00022781"/>
    </source>
</evidence>
<comment type="subunit">
    <text evidence="5">V-ATPase is a heteromultimeric enzyme made up of two complexes: the ATP-hydrolytic V1 complex and the proton translocation V0 complex.</text>
</comment>
<dbReference type="FunFam" id="1.20.5.620:FF:000004">
    <property type="entry name" value="V-type proton ATPase subunit G"/>
    <property type="match status" value="1"/>
</dbReference>
<feature type="region of interest" description="Disordered" evidence="6">
    <location>
        <begin position="50"/>
        <end position="72"/>
    </location>
</feature>
<dbReference type="GO" id="GO:0016887">
    <property type="term" value="F:ATP hydrolysis activity"/>
    <property type="evidence" value="ECO:0007669"/>
    <property type="project" value="TreeGrafter"/>
</dbReference>
<proteinExistence type="inferred from homology"/>
<dbReference type="PANTHER" id="PTHR12713:SF11">
    <property type="entry name" value="V-TYPE PROTON ATPASE SUBUNIT G"/>
    <property type="match status" value="1"/>
</dbReference>
<dbReference type="FunCoup" id="A0A1E5R184">
    <property type="interactions" value="288"/>
</dbReference>